<keyword evidence="1" id="KW-0812">Transmembrane</keyword>
<dbReference type="EMBL" id="VDUW01000001">
    <property type="protein sequence ID" value="TXL67847.1"/>
    <property type="molecule type" value="Genomic_DNA"/>
</dbReference>
<evidence type="ECO:0000313" key="2">
    <source>
        <dbReference type="EMBL" id="TXL67847.1"/>
    </source>
</evidence>
<comment type="caution">
    <text evidence="2">The sequence shown here is derived from an EMBL/GenBank/DDBJ whole genome shotgun (WGS) entry which is preliminary data.</text>
</comment>
<dbReference type="Pfam" id="PF09577">
    <property type="entry name" value="Spore_YpjB"/>
    <property type="match status" value="1"/>
</dbReference>
<keyword evidence="3" id="KW-1185">Reference proteome</keyword>
<dbReference type="AlphaFoldDB" id="A0A5C8P3J4"/>
<keyword evidence="1" id="KW-1133">Transmembrane helix</keyword>
<sequence length="83" mass="9587">MRKLTRLVLKNFLCIIGIMVVQGSVVYAEPNQELVHKNVAMTPFYWVIIIVGGCIAITLTYVSWRKYKGEKKKKKLKEDKTVD</sequence>
<evidence type="ECO:0008006" key="4">
    <source>
        <dbReference type="Google" id="ProtNLM"/>
    </source>
</evidence>
<dbReference type="RefSeq" id="WP_147665584.1">
    <property type="nucleotide sequence ID" value="NZ_VDUW01000001.1"/>
</dbReference>
<name>A0A5C8P3J4_9BACI</name>
<keyword evidence="1" id="KW-0472">Membrane</keyword>
<organism evidence="2 3">
    <name type="scientific">Cerasibacillus terrae</name>
    <dbReference type="NCBI Taxonomy" id="2498845"/>
    <lineage>
        <taxon>Bacteria</taxon>
        <taxon>Bacillati</taxon>
        <taxon>Bacillota</taxon>
        <taxon>Bacilli</taxon>
        <taxon>Bacillales</taxon>
        <taxon>Bacillaceae</taxon>
        <taxon>Cerasibacillus</taxon>
    </lineage>
</organism>
<protein>
    <recommendedName>
        <fullName evidence="4">Sporulation protein</fullName>
    </recommendedName>
</protein>
<evidence type="ECO:0000256" key="1">
    <source>
        <dbReference type="SAM" id="Phobius"/>
    </source>
</evidence>
<accession>A0A5C8P3J4</accession>
<proteinExistence type="predicted"/>
<dbReference type="OrthoDB" id="2988195at2"/>
<feature type="transmembrane region" description="Helical" evidence="1">
    <location>
        <begin position="44"/>
        <end position="64"/>
    </location>
</feature>
<gene>
    <name evidence="2" type="ORF">FHP05_02160</name>
</gene>
<reference evidence="2 3" key="1">
    <citation type="submission" date="2019-06" db="EMBL/GenBank/DDBJ databases">
        <title>Cerasibacillus sp. nov., isolated from maize field.</title>
        <authorList>
            <person name="Lin S.-Y."/>
            <person name="Tsai C.-F."/>
            <person name="Young C.-C."/>
        </authorList>
    </citation>
    <scope>NUCLEOTIDE SEQUENCE [LARGE SCALE GENOMIC DNA]</scope>
    <source>
        <strain evidence="2 3">CC-CFT480</strain>
    </source>
</reference>
<evidence type="ECO:0000313" key="3">
    <source>
        <dbReference type="Proteomes" id="UP000321574"/>
    </source>
</evidence>
<dbReference type="Proteomes" id="UP000321574">
    <property type="component" value="Unassembled WGS sequence"/>
</dbReference>
<dbReference type="InterPro" id="IPR014231">
    <property type="entry name" value="Spore_YpjB"/>
</dbReference>